<gene>
    <name evidence="7" type="ORF">A9Q02_17755</name>
</gene>
<keyword evidence="3 4" id="KW-0175">Coiled coil</keyword>
<evidence type="ECO:0000256" key="2">
    <source>
        <dbReference type="ARBA" id="ARBA00009477"/>
    </source>
</evidence>
<dbReference type="InterPro" id="IPR050465">
    <property type="entry name" value="UPF0194_transport"/>
</dbReference>
<dbReference type="PANTHER" id="PTHR32347">
    <property type="entry name" value="EFFLUX SYSTEM COMPONENT YKNX-RELATED"/>
    <property type="match status" value="1"/>
</dbReference>
<dbReference type="GO" id="GO:0022857">
    <property type="term" value="F:transmembrane transporter activity"/>
    <property type="evidence" value="ECO:0007669"/>
    <property type="project" value="InterPro"/>
</dbReference>
<dbReference type="Pfam" id="PF25967">
    <property type="entry name" value="RND-MFP_C"/>
    <property type="match status" value="1"/>
</dbReference>
<keyword evidence="8" id="KW-1185">Reference proteome</keyword>
<dbReference type="InterPro" id="IPR006143">
    <property type="entry name" value="RND_pump_MFP"/>
</dbReference>
<protein>
    <submittedName>
        <fullName evidence="7">Efflux transporter periplasmic adaptor subunit</fullName>
    </submittedName>
</protein>
<evidence type="ECO:0000256" key="3">
    <source>
        <dbReference type="ARBA" id="ARBA00023054"/>
    </source>
</evidence>
<comment type="caution">
    <text evidence="7">The sequence shown here is derived from an EMBL/GenBank/DDBJ whole genome shotgun (WGS) entry which is preliminary data.</text>
</comment>
<dbReference type="Proteomes" id="UP000220922">
    <property type="component" value="Unassembled WGS sequence"/>
</dbReference>
<evidence type="ECO:0000313" key="7">
    <source>
        <dbReference type="EMBL" id="PDV97736.1"/>
    </source>
</evidence>
<dbReference type="Gene3D" id="2.40.30.170">
    <property type="match status" value="1"/>
</dbReference>
<organism evidence="7 8">
    <name type="scientific">Candidatus Chloroploca asiatica</name>
    <dbReference type="NCBI Taxonomy" id="1506545"/>
    <lineage>
        <taxon>Bacteria</taxon>
        <taxon>Bacillati</taxon>
        <taxon>Chloroflexota</taxon>
        <taxon>Chloroflexia</taxon>
        <taxon>Chloroflexales</taxon>
        <taxon>Chloroflexineae</taxon>
        <taxon>Oscillochloridaceae</taxon>
        <taxon>Candidatus Chloroploca</taxon>
    </lineage>
</organism>
<dbReference type="AlphaFoldDB" id="A0A2H3KKK3"/>
<dbReference type="OrthoDB" id="9806939at2"/>
<dbReference type="SUPFAM" id="SSF111369">
    <property type="entry name" value="HlyD-like secretion proteins"/>
    <property type="match status" value="1"/>
</dbReference>
<accession>A0A2H3KKK3</accession>
<dbReference type="Gene3D" id="6.20.50.140">
    <property type="match status" value="1"/>
</dbReference>
<evidence type="ECO:0000256" key="4">
    <source>
        <dbReference type="SAM" id="Coils"/>
    </source>
</evidence>
<feature type="coiled-coil region" evidence="4">
    <location>
        <begin position="384"/>
        <end position="411"/>
    </location>
</feature>
<proteinExistence type="inferred from homology"/>
<dbReference type="GO" id="GO:0030313">
    <property type="term" value="C:cell envelope"/>
    <property type="evidence" value="ECO:0007669"/>
    <property type="project" value="UniProtKB-SubCell"/>
</dbReference>
<dbReference type="Gene3D" id="2.40.50.100">
    <property type="match status" value="2"/>
</dbReference>
<dbReference type="NCBIfam" id="TIGR01730">
    <property type="entry name" value="RND_mfp"/>
    <property type="match status" value="1"/>
</dbReference>
<reference evidence="7 8" key="1">
    <citation type="submission" date="2016-05" db="EMBL/GenBank/DDBJ databases">
        <authorList>
            <person name="Lavstsen T."/>
            <person name="Jespersen J.S."/>
        </authorList>
    </citation>
    <scope>NUCLEOTIDE SEQUENCE [LARGE SCALE GENOMIC DNA]</scope>
    <source>
        <strain evidence="7 8">B7-9</strain>
    </source>
</reference>
<comment type="subcellular location">
    <subcellularLocation>
        <location evidence="1">Cell envelope</location>
    </subcellularLocation>
</comment>
<feature type="domain" description="YknX-like beta-barrel" evidence="6">
    <location>
        <begin position="444"/>
        <end position="517"/>
    </location>
</feature>
<evidence type="ECO:0000313" key="8">
    <source>
        <dbReference type="Proteomes" id="UP000220922"/>
    </source>
</evidence>
<feature type="coiled-coil region" evidence="4">
    <location>
        <begin position="274"/>
        <end position="301"/>
    </location>
</feature>
<name>A0A2H3KKK3_9CHLR</name>
<comment type="similarity">
    <text evidence="2">Belongs to the membrane fusion protein (MFP) (TC 8.A.1) family.</text>
</comment>
<dbReference type="InterPro" id="IPR058636">
    <property type="entry name" value="Beta-barrel_YknX"/>
</dbReference>
<dbReference type="GO" id="GO:0016020">
    <property type="term" value="C:membrane"/>
    <property type="evidence" value="ECO:0007669"/>
    <property type="project" value="InterPro"/>
</dbReference>
<evidence type="ECO:0000259" key="5">
    <source>
        <dbReference type="Pfam" id="PF25967"/>
    </source>
</evidence>
<dbReference type="InterPro" id="IPR058627">
    <property type="entry name" value="MdtA-like_C"/>
</dbReference>
<evidence type="ECO:0000259" key="6">
    <source>
        <dbReference type="Pfam" id="PF25990"/>
    </source>
</evidence>
<dbReference type="EMBL" id="LYXE01000126">
    <property type="protein sequence ID" value="PDV97736.1"/>
    <property type="molecule type" value="Genomic_DNA"/>
</dbReference>
<dbReference type="Gene3D" id="1.10.287.470">
    <property type="entry name" value="Helix hairpin bin"/>
    <property type="match status" value="1"/>
</dbReference>
<dbReference type="Pfam" id="PF25990">
    <property type="entry name" value="Beta-barrel_YknX"/>
    <property type="match status" value="1"/>
</dbReference>
<dbReference type="PANTHER" id="PTHR32347:SF23">
    <property type="entry name" value="BLL5650 PROTEIN"/>
    <property type="match status" value="1"/>
</dbReference>
<dbReference type="RefSeq" id="WP_097654161.1">
    <property type="nucleotide sequence ID" value="NZ_LYXE01000126.1"/>
</dbReference>
<evidence type="ECO:0000256" key="1">
    <source>
        <dbReference type="ARBA" id="ARBA00004196"/>
    </source>
</evidence>
<sequence length="585" mass="61301">MTTLPQSRSTSRRRLSIAAIIAGILVVALLATLGFRTFAAGQADPLATTTLAPVTRSDLRLGVSATGSVEPRVQANLAFGLASGRVVEVLVSTGERVAAGDMLVRLDDRQLTAARDASAAALARAEADLIAVKEGATEAQIAEAMAQIQAAQGNLVQTQGSVTAADINAARAAVEEARARLAVIEAGPRNDARTRAASTLAETQADLERQRSTLSAAKEQASKNVETRANVVRNAQSAYSTAYWDLEHVKTYETDPRTLRSLTDAQAQDYVVALERATLALTDAEAALRQADVEYQNAIQNEISGLASAEARVRAAQTDLDTLLTGAEADVRASARAQLSRAEAELARLTGAQRSGAIAAQAGNVEAARARFEQLTADPQASNLARAEAGVAQARAQLDQAQIQLDDTILRAPFDGVVASLNVAPGETVGNTIPLVLIDISRFLVKVTVDEVDIARVQLGQNVQVLIDALGETLPGTVVSLESLPQSGSSVTAYQVTVEIDPADSALKPGMTASATIVAAERSDVLTVPTSAVRSEGTQQVVRVVVTDANGERTIEERTVEVGLRTSERVEIVGGLVEGDEVVLN</sequence>
<feature type="domain" description="Multidrug resistance protein MdtA-like C-terminal permuted SH3" evidence="5">
    <location>
        <begin position="524"/>
        <end position="584"/>
    </location>
</feature>